<dbReference type="Proteomes" id="UP001528823">
    <property type="component" value="Unassembled WGS sequence"/>
</dbReference>
<dbReference type="RefSeq" id="WP_274689355.1">
    <property type="nucleotide sequence ID" value="NZ_JAPMOU010000016.1"/>
</dbReference>
<evidence type="ECO:0008006" key="4">
    <source>
        <dbReference type="Google" id="ProtNLM"/>
    </source>
</evidence>
<name>A0ABT5UAJ5_9GAMM</name>
<evidence type="ECO:0000256" key="1">
    <source>
        <dbReference type="SAM" id="SignalP"/>
    </source>
</evidence>
<gene>
    <name evidence="2" type="ORF">ORQ98_13620</name>
</gene>
<protein>
    <recommendedName>
        <fullName evidence="4">Lipoprotein</fullName>
    </recommendedName>
</protein>
<keyword evidence="3" id="KW-1185">Reference proteome</keyword>
<keyword evidence="1" id="KW-0732">Signal</keyword>
<dbReference type="PROSITE" id="PS51257">
    <property type="entry name" value="PROKAR_LIPOPROTEIN"/>
    <property type="match status" value="1"/>
</dbReference>
<sequence>MKFNKRNVMTSKILLISTFLALSGCQFSTSKPIEISGDIPPIDLVNDNISVTDFSAIVIEKSYQPIGEDTYLITSDVIRALKGESISQVSYVVRYDPDLAPKITGKPMIVSLCKATTKTSTHYIPDVGFRFLAKDWQTWSLKTEQPKNKGSYCDL</sequence>
<organism evidence="2 3">
    <name type="scientific">Spartinivicinus poritis</name>
    <dbReference type="NCBI Taxonomy" id="2994640"/>
    <lineage>
        <taxon>Bacteria</taxon>
        <taxon>Pseudomonadati</taxon>
        <taxon>Pseudomonadota</taxon>
        <taxon>Gammaproteobacteria</taxon>
        <taxon>Oceanospirillales</taxon>
        <taxon>Zooshikellaceae</taxon>
        <taxon>Spartinivicinus</taxon>
    </lineage>
</organism>
<feature type="chain" id="PRO_5047177042" description="Lipoprotein" evidence="1">
    <location>
        <begin position="22"/>
        <end position="155"/>
    </location>
</feature>
<dbReference type="EMBL" id="JAPMOU010000016">
    <property type="protein sequence ID" value="MDE1463006.1"/>
    <property type="molecule type" value="Genomic_DNA"/>
</dbReference>
<evidence type="ECO:0000313" key="3">
    <source>
        <dbReference type="Proteomes" id="UP001528823"/>
    </source>
</evidence>
<reference evidence="2 3" key="1">
    <citation type="submission" date="2022-11" db="EMBL/GenBank/DDBJ databases">
        <title>Spartinivicinus poritis sp. nov., isolated from scleractinian coral Porites lutea.</title>
        <authorList>
            <person name="Zhang G."/>
            <person name="Cai L."/>
            <person name="Wei Q."/>
        </authorList>
    </citation>
    <scope>NUCLEOTIDE SEQUENCE [LARGE SCALE GENOMIC DNA]</scope>
    <source>
        <strain evidence="2 3">A2-2</strain>
    </source>
</reference>
<comment type="caution">
    <text evidence="2">The sequence shown here is derived from an EMBL/GenBank/DDBJ whole genome shotgun (WGS) entry which is preliminary data.</text>
</comment>
<accession>A0ABT5UAJ5</accession>
<proteinExistence type="predicted"/>
<feature type="signal peptide" evidence="1">
    <location>
        <begin position="1"/>
        <end position="21"/>
    </location>
</feature>
<evidence type="ECO:0000313" key="2">
    <source>
        <dbReference type="EMBL" id="MDE1463006.1"/>
    </source>
</evidence>